<dbReference type="PANTHER" id="PTHR13822">
    <property type="entry name" value="ATP SYNTHASE DELTA/EPSILON CHAIN"/>
    <property type="match status" value="1"/>
</dbReference>
<evidence type="ECO:0000256" key="5">
    <source>
        <dbReference type="ARBA" id="ARBA00022781"/>
    </source>
</evidence>
<dbReference type="HAMAP" id="MF_00530">
    <property type="entry name" value="ATP_synth_epsil_bac"/>
    <property type="match status" value="1"/>
</dbReference>
<keyword evidence="12" id="KW-0175">Coiled coil</keyword>
<protein>
    <recommendedName>
        <fullName evidence="10">ATP synthase epsilon chain</fullName>
    </recommendedName>
    <alternativeName>
        <fullName evidence="10">ATP synthase F1 sector epsilon subunit</fullName>
    </alternativeName>
    <alternativeName>
        <fullName evidence="10">F-ATPase epsilon subunit</fullName>
    </alternativeName>
</protein>
<evidence type="ECO:0000313" key="15">
    <source>
        <dbReference type="Proteomes" id="UP000245168"/>
    </source>
</evidence>
<name>A0A2U2BW48_9PROT</name>
<comment type="similarity">
    <text evidence="3 10 11">Belongs to the ATPase epsilon chain family.</text>
</comment>
<dbReference type="Pfam" id="PF02823">
    <property type="entry name" value="ATP-synt_DE_N"/>
    <property type="match status" value="1"/>
</dbReference>
<comment type="subcellular location">
    <subcellularLocation>
        <location evidence="10">Cell membrane</location>
        <topology evidence="10">Peripheral membrane protein</topology>
    </subcellularLocation>
    <subcellularLocation>
        <location evidence="2">Endomembrane system</location>
        <topology evidence="2">Peripheral membrane protein</topology>
    </subcellularLocation>
</comment>
<dbReference type="NCBIfam" id="NF001851">
    <property type="entry name" value="PRK00571.2-4"/>
    <property type="match status" value="1"/>
</dbReference>
<evidence type="ECO:0000256" key="1">
    <source>
        <dbReference type="ARBA" id="ARBA00003543"/>
    </source>
</evidence>
<evidence type="ECO:0000256" key="2">
    <source>
        <dbReference type="ARBA" id="ARBA00004184"/>
    </source>
</evidence>
<dbReference type="EMBL" id="QEXV01000001">
    <property type="protein sequence ID" value="PWE18220.1"/>
    <property type="molecule type" value="Genomic_DNA"/>
</dbReference>
<sequence length="134" mass="14244">MAEKLQFDLVSPEERVFSGAVDMVVVPGGDGDFGVLPDHAPLMSTIRSGAIAVHDGGEVTKTFIHGGFAEVTPAGLTILAEEAMKLADVDRDQVAQDLKNAREDVADAEDEHERRLAEERVGKFEALTAALADG</sequence>
<dbReference type="GO" id="GO:0012505">
    <property type="term" value="C:endomembrane system"/>
    <property type="evidence" value="ECO:0007669"/>
    <property type="project" value="UniProtKB-SubCell"/>
</dbReference>
<dbReference type="InterPro" id="IPR001469">
    <property type="entry name" value="ATP_synth_F1_dsu/esu"/>
</dbReference>
<comment type="function">
    <text evidence="1 10">Produces ATP from ADP in the presence of a proton gradient across the membrane.</text>
</comment>
<keyword evidence="9 10" id="KW-0066">ATP synthesis</keyword>
<evidence type="ECO:0000256" key="6">
    <source>
        <dbReference type="ARBA" id="ARBA00023065"/>
    </source>
</evidence>
<evidence type="ECO:0000256" key="4">
    <source>
        <dbReference type="ARBA" id="ARBA00022448"/>
    </source>
</evidence>
<dbReference type="GO" id="GO:0005524">
    <property type="term" value="F:ATP binding"/>
    <property type="evidence" value="ECO:0007669"/>
    <property type="project" value="UniProtKB-UniRule"/>
</dbReference>
<dbReference type="InterPro" id="IPR020546">
    <property type="entry name" value="ATP_synth_F1_dsu/esu_N"/>
</dbReference>
<dbReference type="GO" id="GO:0046933">
    <property type="term" value="F:proton-transporting ATP synthase activity, rotational mechanism"/>
    <property type="evidence" value="ECO:0007669"/>
    <property type="project" value="UniProtKB-UniRule"/>
</dbReference>
<comment type="subunit">
    <text evidence="10 11">F-type ATPases have 2 components, CF(1) - the catalytic core - and CF(0) - the membrane proton channel. CF(1) has five subunits: alpha(3), beta(3), gamma(1), delta(1), epsilon(1). CF(0) has three main subunits: a, b and c.</text>
</comment>
<keyword evidence="5 10" id="KW-0375">Hydrogen ion transport</keyword>
<dbReference type="InterPro" id="IPR036771">
    <property type="entry name" value="ATPsynth_dsu/esu_N"/>
</dbReference>
<keyword evidence="8 10" id="KW-0139">CF(1)</keyword>
<evidence type="ECO:0000313" key="14">
    <source>
        <dbReference type="EMBL" id="PWE18220.1"/>
    </source>
</evidence>
<feature type="domain" description="ATP synthase F1 complex delta/epsilon subunit N-terminal" evidence="13">
    <location>
        <begin position="5"/>
        <end position="83"/>
    </location>
</feature>
<evidence type="ECO:0000259" key="13">
    <source>
        <dbReference type="Pfam" id="PF02823"/>
    </source>
</evidence>
<feature type="coiled-coil region" evidence="12">
    <location>
        <begin position="91"/>
        <end position="118"/>
    </location>
</feature>
<comment type="caution">
    <text evidence="14">The sequence shown here is derived from an EMBL/GenBank/DDBJ whole genome shotgun (WGS) entry which is preliminary data.</text>
</comment>
<reference evidence="15" key="1">
    <citation type="submission" date="2018-05" db="EMBL/GenBank/DDBJ databases">
        <authorList>
            <person name="Liu B.-T."/>
        </authorList>
    </citation>
    <scope>NUCLEOTIDE SEQUENCE [LARGE SCALE GENOMIC DNA]</scope>
    <source>
        <strain evidence="15">WD6-1</strain>
    </source>
</reference>
<dbReference type="AlphaFoldDB" id="A0A2U2BW48"/>
<keyword evidence="6 10" id="KW-0406">Ion transport</keyword>
<dbReference type="RefSeq" id="WP_109251494.1">
    <property type="nucleotide sequence ID" value="NZ_QEXV01000001.1"/>
</dbReference>
<dbReference type="PANTHER" id="PTHR13822:SF10">
    <property type="entry name" value="ATP SYNTHASE EPSILON CHAIN, CHLOROPLASTIC"/>
    <property type="match status" value="1"/>
</dbReference>
<evidence type="ECO:0000256" key="8">
    <source>
        <dbReference type="ARBA" id="ARBA00023196"/>
    </source>
</evidence>
<evidence type="ECO:0000256" key="7">
    <source>
        <dbReference type="ARBA" id="ARBA00023136"/>
    </source>
</evidence>
<accession>A0A2U2BW48</accession>
<evidence type="ECO:0000256" key="9">
    <source>
        <dbReference type="ARBA" id="ARBA00023310"/>
    </source>
</evidence>
<dbReference type="Proteomes" id="UP000245168">
    <property type="component" value="Unassembled WGS sequence"/>
</dbReference>
<dbReference type="NCBIfam" id="NF009983">
    <property type="entry name" value="PRK13449.1"/>
    <property type="match status" value="1"/>
</dbReference>
<dbReference type="NCBIfam" id="TIGR01216">
    <property type="entry name" value="ATP_synt_epsi"/>
    <property type="match status" value="1"/>
</dbReference>
<dbReference type="CDD" id="cd12152">
    <property type="entry name" value="F1-ATPase_delta"/>
    <property type="match status" value="1"/>
</dbReference>
<keyword evidence="14" id="KW-0378">Hydrolase</keyword>
<dbReference type="GO" id="GO:0005886">
    <property type="term" value="C:plasma membrane"/>
    <property type="evidence" value="ECO:0007669"/>
    <property type="project" value="UniProtKB-SubCell"/>
</dbReference>
<gene>
    <name evidence="10 14" type="primary">atpC</name>
    <name evidence="14" type="ORF">DDZ18_01015</name>
</gene>
<proteinExistence type="inferred from homology"/>
<organism evidence="14 15">
    <name type="scientific">Marinicauda salina</name>
    <dbReference type="NCBI Taxonomy" id="2135793"/>
    <lineage>
        <taxon>Bacteria</taxon>
        <taxon>Pseudomonadati</taxon>
        <taxon>Pseudomonadota</taxon>
        <taxon>Alphaproteobacteria</taxon>
        <taxon>Maricaulales</taxon>
        <taxon>Maricaulaceae</taxon>
        <taxon>Marinicauda</taxon>
    </lineage>
</organism>
<dbReference type="OrthoDB" id="9799969at2"/>
<keyword evidence="4 10" id="KW-0813">Transport</keyword>
<keyword evidence="7 10" id="KW-0472">Membrane</keyword>
<keyword evidence="10" id="KW-1003">Cell membrane</keyword>
<evidence type="ECO:0000256" key="12">
    <source>
        <dbReference type="SAM" id="Coils"/>
    </source>
</evidence>
<dbReference type="Gene3D" id="2.60.15.10">
    <property type="entry name" value="F0F1 ATP synthase delta/epsilon subunit, N-terminal"/>
    <property type="match status" value="1"/>
</dbReference>
<evidence type="ECO:0000256" key="10">
    <source>
        <dbReference type="HAMAP-Rule" id="MF_00530"/>
    </source>
</evidence>
<evidence type="ECO:0000256" key="11">
    <source>
        <dbReference type="RuleBase" id="RU003656"/>
    </source>
</evidence>
<keyword evidence="15" id="KW-1185">Reference proteome</keyword>
<dbReference type="GO" id="GO:0016787">
    <property type="term" value="F:hydrolase activity"/>
    <property type="evidence" value="ECO:0007669"/>
    <property type="project" value="UniProtKB-KW"/>
</dbReference>
<evidence type="ECO:0000256" key="3">
    <source>
        <dbReference type="ARBA" id="ARBA00005712"/>
    </source>
</evidence>
<dbReference type="SUPFAM" id="SSF51344">
    <property type="entry name" value="Epsilon subunit of F1F0-ATP synthase N-terminal domain"/>
    <property type="match status" value="1"/>
</dbReference>
<dbReference type="GO" id="GO:0045259">
    <property type="term" value="C:proton-transporting ATP synthase complex"/>
    <property type="evidence" value="ECO:0007669"/>
    <property type="project" value="UniProtKB-KW"/>
</dbReference>